<keyword evidence="1" id="KW-1133">Transmembrane helix</keyword>
<name>A0AA43XJU1_9CLOT</name>
<dbReference type="InterPro" id="IPR036318">
    <property type="entry name" value="FAD-bd_PCMH-like_sf"/>
</dbReference>
<feature type="transmembrane region" description="Helical" evidence="1">
    <location>
        <begin position="17"/>
        <end position="39"/>
    </location>
</feature>
<dbReference type="Proteomes" id="UP000449710">
    <property type="component" value="Unassembled WGS sequence"/>
</dbReference>
<dbReference type="InterPro" id="IPR016169">
    <property type="entry name" value="FAD-bd_PCMH_sub2"/>
</dbReference>
<dbReference type="GO" id="GO:0050660">
    <property type="term" value="F:flavin adenine dinucleotide binding"/>
    <property type="evidence" value="ECO:0007669"/>
    <property type="project" value="InterPro"/>
</dbReference>
<dbReference type="EMBL" id="SUMG01000003">
    <property type="protein sequence ID" value="NBG87661.1"/>
    <property type="molecule type" value="Genomic_DNA"/>
</dbReference>
<keyword evidence="3" id="KW-1185">Reference proteome</keyword>
<proteinExistence type="predicted"/>
<dbReference type="AlphaFoldDB" id="A0AA43XJU1"/>
<gene>
    <name evidence="2" type="ORF">ISALK_04020</name>
</gene>
<evidence type="ECO:0000313" key="2">
    <source>
        <dbReference type="EMBL" id="NBG87661.1"/>
    </source>
</evidence>
<keyword evidence="1" id="KW-0472">Membrane</keyword>
<evidence type="ECO:0000256" key="1">
    <source>
        <dbReference type="SAM" id="Phobius"/>
    </source>
</evidence>
<dbReference type="Gene3D" id="3.30.465.10">
    <property type="match status" value="1"/>
</dbReference>
<sequence length="221" mass="24572">MDKFRHLLVRGANHVEIILAFLLTIGMIVGLFTVVRYIVTIPTLDMNNTYDFVQQFLSMALLLVIGIELVLMLLSHSSVAVLDLILFATARKMLVYSDTMIDILLATAAIAIVFAIKKYLVSSKYMLRDGKILSAASPIKNINFDIDTNIPENKANTIGGLLCRLSEDECKPIEPGAEFTIGDIKLKIVTMKDGLIEDVEIQEISNQKKKNTKALYGHKAQ</sequence>
<comment type="caution">
    <text evidence="2">The sequence shown here is derived from an EMBL/GenBank/DDBJ whole genome shotgun (WGS) entry which is preliminary data.</text>
</comment>
<accession>A0AA43XJU1</accession>
<dbReference type="RefSeq" id="WP_160719301.1">
    <property type="nucleotide sequence ID" value="NZ_SUMG01000003.1"/>
</dbReference>
<feature type="transmembrane region" description="Helical" evidence="1">
    <location>
        <begin position="94"/>
        <end position="116"/>
    </location>
</feature>
<keyword evidence="1" id="KW-0812">Transmembrane</keyword>
<feature type="transmembrane region" description="Helical" evidence="1">
    <location>
        <begin position="60"/>
        <end position="88"/>
    </location>
</feature>
<reference evidence="2 3" key="1">
    <citation type="submission" date="2019-04" db="EMBL/GenBank/DDBJ databases">
        <title>Isachenkonia alkalipeptolytica gen. nov. sp. nov. a new anaerobic, alkiliphilic organothrophic bacterium capable to reduce synthesized ferrihydrite isolated from a soda lake.</title>
        <authorList>
            <person name="Toshchakov S.V."/>
            <person name="Zavarzina D.G."/>
            <person name="Zhilina T.N."/>
            <person name="Kostrikina N.A."/>
            <person name="Kublanov I.V."/>
        </authorList>
    </citation>
    <scope>NUCLEOTIDE SEQUENCE [LARGE SCALE GENOMIC DNA]</scope>
    <source>
        <strain evidence="2 3">Z-1701</strain>
    </source>
</reference>
<organism evidence="2 3">
    <name type="scientific">Isachenkonia alkalipeptolytica</name>
    <dbReference type="NCBI Taxonomy" id="2565777"/>
    <lineage>
        <taxon>Bacteria</taxon>
        <taxon>Bacillati</taxon>
        <taxon>Bacillota</taxon>
        <taxon>Clostridia</taxon>
        <taxon>Eubacteriales</taxon>
        <taxon>Clostridiaceae</taxon>
        <taxon>Isachenkonia</taxon>
    </lineage>
</organism>
<evidence type="ECO:0008006" key="4">
    <source>
        <dbReference type="Google" id="ProtNLM"/>
    </source>
</evidence>
<protein>
    <recommendedName>
        <fullName evidence="4">Transporter-associated domain-containing protein</fullName>
    </recommendedName>
</protein>
<dbReference type="SUPFAM" id="SSF56176">
    <property type="entry name" value="FAD-binding/transporter-associated domain-like"/>
    <property type="match status" value="1"/>
</dbReference>
<evidence type="ECO:0000313" key="3">
    <source>
        <dbReference type="Proteomes" id="UP000449710"/>
    </source>
</evidence>